<dbReference type="RefSeq" id="WP_189168726.1">
    <property type="nucleotide sequence ID" value="NZ_BMQB01000001.1"/>
</dbReference>
<keyword evidence="2" id="KW-1185">Reference proteome</keyword>
<reference evidence="1" key="1">
    <citation type="journal article" date="2014" name="Int. J. Syst. Evol. Microbiol.">
        <title>Complete genome sequence of Corynebacterium casei LMG S-19264T (=DSM 44701T), isolated from a smear-ripened cheese.</title>
        <authorList>
            <consortium name="US DOE Joint Genome Institute (JGI-PGF)"/>
            <person name="Walter F."/>
            <person name="Albersmeier A."/>
            <person name="Kalinowski J."/>
            <person name="Ruckert C."/>
        </authorList>
    </citation>
    <scope>NUCLEOTIDE SEQUENCE</scope>
    <source>
        <strain evidence="1">JCM 3090</strain>
    </source>
</reference>
<reference evidence="1" key="2">
    <citation type="submission" date="2020-09" db="EMBL/GenBank/DDBJ databases">
        <authorList>
            <person name="Sun Q."/>
            <person name="Ohkuma M."/>
        </authorList>
    </citation>
    <scope>NUCLEOTIDE SEQUENCE</scope>
    <source>
        <strain evidence="1">JCM 3090</strain>
    </source>
</reference>
<dbReference type="Proteomes" id="UP000649739">
    <property type="component" value="Unassembled WGS sequence"/>
</dbReference>
<evidence type="ECO:0000313" key="1">
    <source>
        <dbReference type="EMBL" id="GGJ81808.1"/>
    </source>
</evidence>
<dbReference type="AlphaFoldDB" id="A0A8J3F6P5"/>
<proteinExistence type="predicted"/>
<accession>A0A8J3F6P5</accession>
<protein>
    <submittedName>
        <fullName evidence="1">Uncharacterized protein</fullName>
    </submittedName>
</protein>
<dbReference type="EMBL" id="BMQB01000001">
    <property type="protein sequence ID" value="GGJ81808.1"/>
    <property type="molecule type" value="Genomic_DNA"/>
</dbReference>
<sequence>MTTRDTEFELILRGRPDPLMLALIAEYDLFDSTAEMILHKIIVDRETLDGILVRAQALGVDIARLRIRQPRPHAVGVGEPAAQPAHG</sequence>
<organism evidence="1 2">
    <name type="scientific">Pilimelia anulata</name>
    <dbReference type="NCBI Taxonomy" id="53371"/>
    <lineage>
        <taxon>Bacteria</taxon>
        <taxon>Bacillati</taxon>
        <taxon>Actinomycetota</taxon>
        <taxon>Actinomycetes</taxon>
        <taxon>Micromonosporales</taxon>
        <taxon>Micromonosporaceae</taxon>
        <taxon>Pilimelia</taxon>
    </lineage>
</organism>
<name>A0A8J3F6P5_9ACTN</name>
<evidence type="ECO:0000313" key="2">
    <source>
        <dbReference type="Proteomes" id="UP000649739"/>
    </source>
</evidence>
<gene>
    <name evidence="1" type="ORF">GCM10010123_09510</name>
</gene>
<comment type="caution">
    <text evidence="1">The sequence shown here is derived from an EMBL/GenBank/DDBJ whole genome shotgun (WGS) entry which is preliminary data.</text>
</comment>